<dbReference type="HOGENOM" id="CLU_138858_0_0_1"/>
<dbReference type="VEuPathDB" id="FungiDB:PITG_16194"/>
<evidence type="ECO:0000256" key="1">
    <source>
        <dbReference type="SAM" id="MobiDB-lite"/>
    </source>
</evidence>
<dbReference type="KEGG" id="pif:PITG_16194"/>
<dbReference type="Proteomes" id="UP000006643">
    <property type="component" value="Unassembled WGS sequence"/>
</dbReference>
<dbReference type="OrthoDB" id="127032at2759"/>
<sequence>MKACCRLVVENLQPPVLKAQIGRRIDLERRDCKSDDVALFDLILEHAKVQQRFHRISQDYAGKQDSKTIKPEKKPQREHWLNDCPTGTDAQREEAVKKFRAAKERRSGPLLDVPYTPDTGADKSVTTSLSTPIETVMADGRVQLFKQEVKLDLELTTVASFY</sequence>
<dbReference type="EMBL" id="DS028160">
    <property type="protein sequence ID" value="EEY64875.1"/>
    <property type="molecule type" value="Genomic_DNA"/>
</dbReference>
<dbReference type="InParanoid" id="D0NTC4"/>
<name>D0NTC4_PHYIT</name>
<feature type="compositionally biased region" description="Basic and acidic residues" evidence="1">
    <location>
        <begin position="62"/>
        <end position="81"/>
    </location>
</feature>
<protein>
    <submittedName>
        <fullName evidence="2">Uncharacterized protein</fullName>
    </submittedName>
</protein>
<feature type="region of interest" description="Disordered" evidence="1">
    <location>
        <begin position="59"/>
        <end position="87"/>
    </location>
</feature>
<organism evidence="2 3">
    <name type="scientific">Phytophthora infestans (strain T30-4)</name>
    <name type="common">Potato late blight agent</name>
    <dbReference type="NCBI Taxonomy" id="403677"/>
    <lineage>
        <taxon>Eukaryota</taxon>
        <taxon>Sar</taxon>
        <taxon>Stramenopiles</taxon>
        <taxon>Oomycota</taxon>
        <taxon>Peronosporomycetes</taxon>
        <taxon>Peronosporales</taxon>
        <taxon>Peronosporaceae</taxon>
        <taxon>Phytophthora</taxon>
    </lineage>
</organism>
<evidence type="ECO:0000313" key="2">
    <source>
        <dbReference type="EMBL" id="EEY64875.1"/>
    </source>
</evidence>
<evidence type="ECO:0000313" key="3">
    <source>
        <dbReference type="Proteomes" id="UP000006643"/>
    </source>
</evidence>
<dbReference type="AlphaFoldDB" id="D0NTC4"/>
<reference evidence="3" key="1">
    <citation type="journal article" date="2009" name="Nature">
        <title>Genome sequence and analysis of the Irish potato famine pathogen Phytophthora infestans.</title>
        <authorList>
            <consortium name="The Broad Institute Genome Sequencing Platform"/>
            <person name="Haas B.J."/>
            <person name="Kamoun S."/>
            <person name="Zody M.C."/>
            <person name="Jiang R.H."/>
            <person name="Handsaker R.E."/>
            <person name="Cano L.M."/>
            <person name="Grabherr M."/>
            <person name="Kodira C.D."/>
            <person name="Raffaele S."/>
            <person name="Torto-Alalibo T."/>
            <person name="Bozkurt T.O."/>
            <person name="Ah-Fong A.M."/>
            <person name="Alvarado L."/>
            <person name="Anderson V.L."/>
            <person name="Armstrong M.R."/>
            <person name="Avrova A."/>
            <person name="Baxter L."/>
            <person name="Beynon J."/>
            <person name="Boevink P.C."/>
            <person name="Bollmann S.R."/>
            <person name="Bos J.I."/>
            <person name="Bulone V."/>
            <person name="Cai G."/>
            <person name="Cakir C."/>
            <person name="Carrington J.C."/>
            <person name="Chawner M."/>
            <person name="Conti L."/>
            <person name="Costanzo S."/>
            <person name="Ewan R."/>
            <person name="Fahlgren N."/>
            <person name="Fischbach M.A."/>
            <person name="Fugelstad J."/>
            <person name="Gilroy E.M."/>
            <person name="Gnerre S."/>
            <person name="Green P.J."/>
            <person name="Grenville-Briggs L.J."/>
            <person name="Griffith J."/>
            <person name="Grunwald N.J."/>
            <person name="Horn K."/>
            <person name="Horner N.R."/>
            <person name="Hu C.H."/>
            <person name="Huitema E."/>
            <person name="Jeong D.H."/>
            <person name="Jones A.M."/>
            <person name="Jones J.D."/>
            <person name="Jones R.W."/>
            <person name="Karlsson E.K."/>
            <person name="Kunjeti S.G."/>
            <person name="Lamour K."/>
            <person name="Liu Z."/>
            <person name="Ma L."/>
            <person name="Maclean D."/>
            <person name="Chibucos M.C."/>
            <person name="McDonald H."/>
            <person name="McWalters J."/>
            <person name="Meijer H.J."/>
            <person name="Morgan W."/>
            <person name="Morris P.F."/>
            <person name="Munro C.A."/>
            <person name="O'Neill K."/>
            <person name="Ospina-Giraldo M."/>
            <person name="Pinzon A."/>
            <person name="Pritchard L."/>
            <person name="Ramsahoye B."/>
            <person name="Ren Q."/>
            <person name="Restrepo S."/>
            <person name="Roy S."/>
            <person name="Sadanandom A."/>
            <person name="Savidor A."/>
            <person name="Schornack S."/>
            <person name="Schwartz D.C."/>
            <person name="Schumann U.D."/>
            <person name="Schwessinger B."/>
            <person name="Seyer L."/>
            <person name="Sharpe T."/>
            <person name="Silvar C."/>
            <person name="Song J."/>
            <person name="Studholme D.J."/>
            <person name="Sykes S."/>
            <person name="Thines M."/>
            <person name="van de Vondervoort P.J."/>
            <person name="Phuntumart V."/>
            <person name="Wawra S."/>
            <person name="Weide R."/>
            <person name="Win J."/>
            <person name="Young C."/>
            <person name="Zhou S."/>
            <person name="Fry W."/>
            <person name="Meyers B.C."/>
            <person name="van West P."/>
            <person name="Ristaino J."/>
            <person name="Govers F."/>
            <person name="Birch P.R."/>
            <person name="Whisson S.C."/>
            <person name="Judelson H.S."/>
            <person name="Nusbaum C."/>
        </authorList>
    </citation>
    <scope>NUCLEOTIDE SEQUENCE [LARGE SCALE GENOMIC DNA]</scope>
    <source>
        <strain evidence="3">T30-4</strain>
    </source>
</reference>
<dbReference type="GeneID" id="9465369"/>
<accession>D0NTC4</accession>
<dbReference type="RefSeq" id="XP_002897605.1">
    <property type="nucleotide sequence ID" value="XM_002897559.1"/>
</dbReference>
<gene>
    <name evidence="2" type="ORF">PITG_16194</name>
</gene>
<keyword evidence="3" id="KW-1185">Reference proteome</keyword>
<proteinExistence type="predicted"/>
<dbReference type="eggNOG" id="ENOG502RRXI">
    <property type="taxonomic scope" value="Eukaryota"/>
</dbReference>